<evidence type="ECO:0000313" key="1">
    <source>
        <dbReference type="EMBL" id="MQU04420.1"/>
    </source>
</evidence>
<organism evidence="1 2">
    <name type="scientific">Pseudomonas helleri</name>
    <dbReference type="NCBI Taxonomy" id="1608996"/>
    <lineage>
        <taxon>Bacteria</taxon>
        <taxon>Pseudomonadati</taxon>
        <taxon>Pseudomonadota</taxon>
        <taxon>Gammaproteobacteria</taxon>
        <taxon>Pseudomonadales</taxon>
        <taxon>Pseudomonadaceae</taxon>
        <taxon>Pseudomonas</taxon>
    </lineage>
</organism>
<proteinExistence type="predicted"/>
<protein>
    <submittedName>
        <fullName evidence="1">Uncharacterized protein</fullName>
    </submittedName>
</protein>
<accession>A0A6L5HMF7</accession>
<sequence length="168" mass="19351">MHNPFNRITKSEDKTRYYTKNYDEADDLIRAVLLESGAASLILYSASKKMDINNECEVTIAALDKLIRAKDPDTRTKALNILRLTRLVEITIDNRNAMVRFRINARAYYRFGEDLSAKKNSYNEELNFGCLDVDGYLSKSAIKDFRVSKRVKARKIEKDVQDAVAFIK</sequence>
<dbReference type="Proteomes" id="UP000478064">
    <property type="component" value="Unassembled WGS sequence"/>
</dbReference>
<dbReference type="AlphaFoldDB" id="A0A6L5HMF7"/>
<evidence type="ECO:0000313" key="2">
    <source>
        <dbReference type="Proteomes" id="UP000478064"/>
    </source>
</evidence>
<dbReference type="EMBL" id="WIVU01000002">
    <property type="protein sequence ID" value="MQU04420.1"/>
    <property type="molecule type" value="Genomic_DNA"/>
</dbReference>
<name>A0A6L5HMF7_9PSED</name>
<comment type="caution">
    <text evidence="1">The sequence shown here is derived from an EMBL/GenBank/DDBJ whole genome shotgun (WGS) entry which is preliminary data.</text>
</comment>
<dbReference type="RefSeq" id="WP_153372300.1">
    <property type="nucleotide sequence ID" value="NZ_WIVU01000002.1"/>
</dbReference>
<reference evidence="1 2" key="1">
    <citation type="submission" date="2019-10" db="EMBL/GenBank/DDBJ databases">
        <title>Evaluation of single-gene subtyping targets for Pseudomonas.</title>
        <authorList>
            <person name="Reichler S.J."/>
            <person name="Orsi R.H."/>
            <person name="Wiedmann M."/>
            <person name="Martin N.H."/>
            <person name="Murphy S.I."/>
        </authorList>
    </citation>
    <scope>NUCLEOTIDE SEQUENCE [LARGE SCALE GENOMIC DNA]</scope>
    <source>
        <strain evidence="1 2">FSL R10-1637</strain>
    </source>
</reference>
<gene>
    <name evidence="1" type="ORF">GHO27_01835</name>
</gene>